<feature type="domain" description="VWFA" evidence="2">
    <location>
        <begin position="296"/>
        <end position="471"/>
    </location>
</feature>
<evidence type="ECO:0000259" key="3">
    <source>
        <dbReference type="PROSITE" id="PS51468"/>
    </source>
</evidence>
<sequence>MSQGWVSSARLSRHRQQTKMSDHVCGCYYNLNHQRCYLPQVTLDSHTTITAVHFQTKLLQTFHNPSSQQLSEIRYAFPLYDGIAVTGYTVRYGNKVLQGVVKQKDDAKKTYKAAVDCGRTAGLLESLPAGIFGITLGNIPAKSDIFVDVSYAGELKHDAAIDGLRYTLPTSIAPRYGSYPGTLLKPDNAVKTSMSIVVDVDMGKNAIRKITAVSHRLEVAMGGNDADGTFEPAKASAGVELERPELIDDFVLQIVIDDISRPCAVVETHPIIPNQRAVMATFVPKFAIKDDTFHPEIVFVADQSGSMSGSKNDALIKAMRIFLKSLPLGVRFNVIAFGNDWKSLWDKSQAYNEQNLDAALEWVSKFNAGYGGTEILKPVKQVFKQRMKDLSLEVMVLTDGEVWGEDEVFDFINAQIHEKALDARIFTLGIGGDVSHTLVEGIARAGNGFAQFTTAAENIDQKVIRMLKAALYPHTANYSLEVNYSQDEASSEEDEYELIEKVNDCLHVEAGPSEDDAAPPAPAPAVSFFDDSMDLDKPEEDPKDRYSHLPQLGVPKVLQAPAIIPPLFPFNRCTLYLLLGPDSPQRPVQSVTLRARAVKQDLILIIPTASSVPTADEAATIHQLAARKATQNLEQGCGWLNAAKDKNGVKIKQRHASRFDELVEREAVRLGETFQTANKWCSFVAVEENADESIQVHEDLPQVQGVLQQGRVAPQAHTTRGAARMSRVLGSFRGRRGRNRYIEPSSSTSGQQSHQVPIAGLESADQSQYSHRYPLVASVEADLEAEDDEINCGTSLFDTNPMSEVQQPPAPASKLDNMRLLIDLQKFDGSWVWNQVLASVYDFAPDDLDSDELGGAVLAPTVLAIAFLEHSLRDQKDVWEFVVEKAKQFLCVKFDAKGLNVRVVVERAKDHLNQV</sequence>
<dbReference type="PROSITE" id="PS50234">
    <property type="entry name" value="VWFA"/>
    <property type="match status" value="1"/>
</dbReference>
<name>A0A9P4Q8F1_9PEZI</name>
<dbReference type="Pfam" id="PF13768">
    <property type="entry name" value="VWA_3"/>
    <property type="match status" value="1"/>
</dbReference>
<dbReference type="Proteomes" id="UP000799441">
    <property type="component" value="Unassembled WGS sequence"/>
</dbReference>
<keyword evidence="5" id="KW-1185">Reference proteome</keyword>
<dbReference type="InterPro" id="IPR002035">
    <property type="entry name" value="VWF_A"/>
</dbReference>
<dbReference type="InterPro" id="IPR036465">
    <property type="entry name" value="vWFA_dom_sf"/>
</dbReference>
<feature type="compositionally biased region" description="Basic and acidic residues" evidence="1">
    <location>
        <begin position="534"/>
        <end position="544"/>
    </location>
</feature>
<feature type="region of interest" description="Disordered" evidence="1">
    <location>
        <begin position="510"/>
        <end position="544"/>
    </location>
</feature>
<gene>
    <name evidence="4" type="ORF">K431DRAFT_224480</name>
</gene>
<accession>A0A9P4Q8F1</accession>
<dbReference type="SUPFAM" id="SSF53300">
    <property type="entry name" value="vWA-like"/>
    <property type="match status" value="1"/>
</dbReference>
<evidence type="ECO:0000259" key="2">
    <source>
        <dbReference type="PROSITE" id="PS50234"/>
    </source>
</evidence>
<dbReference type="Gene3D" id="3.40.50.410">
    <property type="entry name" value="von Willebrand factor, type A domain"/>
    <property type="match status" value="1"/>
</dbReference>
<evidence type="ECO:0000313" key="4">
    <source>
        <dbReference type="EMBL" id="KAF2721390.1"/>
    </source>
</evidence>
<dbReference type="AlphaFoldDB" id="A0A9P4Q8F1"/>
<evidence type="ECO:0000256" key="1">
    <source>
        <dbReference type="SAM" id="MobiDB-lite"/>
    </source>
</evidence>
<dbReference type="PROSITE" id="PS51468">
    <property type="entry name" value="VIT"/>
    <property type="match status" value="1"/>
</dbReference>
<evidence type="ECO:0000313" key="5">
    <source>
        <dbReference type="Proteomes" id="UP000799441"/>
    </source>
</evidence>
<dbReference type="SMART" id="SM00609">
    <property type="entry name" value="VIT"/>
    <property type="match status" value="1"/>
</dbReference>
<proteinExistence type="predicted"/>
<evidence type="ECO:0008006" key="6">
    <source>
        <dbReference type="Google" id="ProtNLM"/>
    </source>
</evidence>
<dbReference type="OrthoDB" id="1729737at2759"/>
<comment type="caution">
    <text evidence="4">The sequence shown here is derived from an EMBL/GenBank/DDBJ whole genome shotgun (WGS) entry which is preliminary data.</text>
</comment>
<dbReference type="Pfam" id="PF08487">
    <property type="entry name" value="VIT"/>
    <property type="match status" value="1"/>
</dbReference>
<reference evidence="4" key="1">
    <citation type="journal article" date="2020" name="Stud. Mycol.">
        <title>101 Dothideomycetes genomes: a test case for predicting lifestyles and emergence of pathogens.</title>
        <authorList>
            <person name="Haridas S."/>
            <person name="Albert R."/>
            <person name="Binder M."/>
            <person name="Bloem J."/>
            <person name="Labutti K."/>
            <person name="Salamov A."/>
            <person name="Andreopoulos B."/>
            <person name="Baker S."/>
            <person name="Barry K."/>
            <person name="Bills G."/>
            <person name="Bluhm B."/>
            <person name="Cannon C."/>
            <person name="Castanera R."/>
            <person name="Culley D."/>
            <person name="Daum C."/>
            <person name="Ezra D."/>
            <person name="Gonzalez J."/>
            <person name="Henrissat B."/>
            <person name="Kuo A."/>
            <person name="Liang C."/>
            <person name="Lipzen A."/>
            <person name="Lutzoni F."/>
            <person name="Magnuson J."/>
            <person name="Mondo S."/>
            <person name="Nolan M."/>
            <person name="Ohm R."/>
            <person name="Pangilinan J."/>
            <person name="Park H.-J."/>
            <person name="Ramirez L."/>
            <person name="Alfaro M."/>
            <person name="Sun H."/>
            <person name="Tritt A."/>
            <person name="Yoshinaga Y."/>
            <person name="Zwiers L.-H."/>
            <person name="Turgeon B."/>
            <person name="Goodwin S."/>
            <person name="Spatafora J."/>
            <person name="Crous P."/>
            <person name="Grigoriev I."/>
        </authorList>
    </citation>
    <scope>NUCLEOTIDE SEQUENCE</scope>
    <source>
        <strain evidence="4">CBS 116435</strain>
    </source>
</reference>
<dbReference type="SMART" id="SM00327">
    <property type="entry name" value="VWA"/>
    <property type="match status" value="1"/>
</dbReference>
<dbReference type="InterPro" id="IPR013694">
    <property type="entry name" value="VIT"/>
</dbReference>
<protein>
    <recommendedName>
        <fullName evidence="6">VIT-domain-containing protein</fullName>
    </recommendedName>
</protein>
<dbReference type="PANTHER" id="PTHR45737:SF6">
    <property type="entry name" value="VON WILLEBRAND FACTOR A DOMAIN-CONTAINING PROTEIN 5A"/>
    <property type="match status" value="1"/>
</dbReference>
<feature type="domain" description="VIT" evidence="3">
    <location>
        <begin position="24"/>
        <end position="153"/>
    </location>
</feature>
<dbReference type="EMBL" id="MU003791">
    <property type="protein sequence ID" value="KAF2721390.1"/>
    <property type="molecule type" value="Genomic_DNA"/>
</dbReference>
<organism evidence="4 5">
    <name type="scientific">Polychaeton citri CBS 116435</name>
    <dbReference type="NCBI Taxonomy" id="1314669"/>
    <lineage>
        <taxon>Eukaryota</taxon>
        <taxon>Fungi</taxon>
        <taxon>Dikarya</taxon>
        <taxon>Ascomycota</taxon>
        <taxon>Pezizomycotina</taxon>
        <taxon>Dothideomycetes</taxon>
        <taxon>Dothideomycetidae</taxon>
        <taxon>Capnodiales</taxon>
        <taxon>Capnodiaceae</taxon>
        <taxon>Polychaeton</taxon>
    </lineage>
</organism>
<dbReference type="PANTHER" id="PTHR45737">
    <property type="entry name" value="VON WILLEBRAND FACTOR A DOMAIN-CONTAINING PROTEIN 5A"/>
    <property type="match status" value="1"/>
</dbReference>